<sequence>MLRSVRERPHLIICDFFIRGFVNGHIYTLPLRTTLNDLEGRISVADNSIEPDMLHQEVVGSGLPCSRKSWRSHQASVILMNKDKNCMQVV</sequence>
<organism evidence="1 2">
    <name type="scientific">Araneus ventricosus</name>
    <name type="common">Orbweaver spider</name>
    <name type="synonym">Epeira ventricosa</name>
    <dbReference type="NCBI Taxonomy" id="182803"/>
    <lineage>
        <taxon>Eukaryota</taxon>
        <taxon>Metazoa</taxon>
        <taxon>Ecdysozoa</taxon>
        <taxon>Arthropoda</taxon>
        <taxon>Chelicerata</taxon>
        <taxon>Arachnida</taxon>
        <taxon>Araneae</taxon>
        <taxon>Araneomorphae</taxon>
        <taxon>Entelegynae</taxon>
        <taxon>Araneoidea</taxon>
        <taxon>Araneidae</taxon>
        <taxon>Araneus</taxon>
    </lineage>
</organism>
<comment type="caution">
    <text evidence="1">The sequence shown here is derived from an EMBL/GenBank/DDBJ whole genome shotgun (WGS) entry which is preliminary data.</text>
</comment>
<evidence type="ECO:0000313" key="2">
    <source>
        <dbReference type="Proteomes" id="UP000499080"/>
    </source>
</evidence>
<dbReference type="Proteomes" id="UP000499080">
    <property type="component" value="Unassembled WGS sequence"/>
</dbReference>
<protein>
    <submittedName>
        <fullName evidence="1">Uncharacterized protein</fullName>
    </submittedName>
</protein>
<accession>A0A4Y2X131</accession>
<reference evidence="1 2" key="1">
    <citation type="journal article" date="2019" name="Sci. Rep.">
        <title>Orb-weaving spider Araneus ventricosus genome elucidates the spidroin gene catalogue.</title>
        <authorList>
            <person name="Kono N."/>
            <person name="Nakamura H."/>
            <person name="Ohtoshi R."/>
            <person name="Moran D.A.P."/>
            <person name="Shinohara A."/>
            <person name="Yoshida Y."/>
            <person name="Fujiwara M."/>
            <person name="Mori M."/>
            <person name="Tomita M."/>
            <person name="Arakawa K."/>
        </authorList>
    </citation>
    <scope>NUCLEOTIDE SEQUENCE [LARGE SCALE GENOMIC DNA]</scope>
</reference>
<gene>
    <name evidence="1" type="ORF">AVEN_57961_1</name>
</gene>
<proteinExistence type="predicted"/>
<name>A0A4Y2X131_ARAVE</name>
<keyword evidence="2" id="KW-1185">Reference proteome</keyword>
<dbReference type="AlphaFoldDB" id="A0A4Y2X131"/>
<evidence type="ECO:0000313" key="1">
    <source>
        <dbReference type="EMBL" id="GBO42644.1"/>
    </source>
</evidence>
<dbReference type="EMBL" id="BGPR01068812">
    <property type="protein sequence ID" value="GBO42644.1"/>
    <property type="molecule type" value="Genomic_DNA"/>
</dbReference>